<dbReference type="Proteomes" id="UP001558613">
    <property type="component" value="Unassembled WGS sequence"/>
</dbReference>
<dbReference type="InterPro" id="IPR036397">
    <property type="entry name" value="RNaseH_sf"/>
</dbReference>
<sequence length="208" mass="23360">MLRAFCLEFQKDWDEGVPMVMFAVREVVQESLGFSPAELVFGHTVRGPLKMIKDHWSNDPTPNNVLDYVSDFRLKLHRACELAKENLGMSQKRTKTRFDRGAKLRSFSPGDKVLVLLPVPGSALQAHYYGPYQVKEKVSELNYVIMTSTRLCHINMLKPYFERLPDSSGQKSAVLIVSPTDSPVIRKQALSTADLPVDGALSSAEFLT</sequence>
<dbReference type="PANTHER" id="PTHR37984">
    <property type="entry name" value="PROTEIN CBG26694"/>
    <property type="match status" value="1"/>
</dbReference>
<gene>
    <name evidence="1" type="ORF">QQF64_009055</name>
</gene>
<proteinExistence type="predicted"/>
<evidence type="ECO:0000313" key="2">
    <source>
        <dbReference type="Proteomes" id="UP001558613"/>
    </source>
</evidence>
<dbReference type="PANTHER" id="PTHR37984:SF15">
    <property type="entry name" value="INTEGRASE CATALYTIC DOMAIN-CONTAINING PROTEIN"/>
    <property type="match status" value="1"/>
</dbReference>
<name>A0ABR3MC14_9TELE</name>
<comment type="caution">
    <text evidence="1">The sequence shown here is derived from an EMBL/GenBank/DDBJ whole genome shotgun (WGS) entry which is preliminary data.</text>
</comment>
<dbReference type="Gene3D" id="3.30.420.10">
    <property type="entry name" value="Ribonuclease H-like superfamily/Ribonuclease H"/>
    <property type="match status" value="1"/>
</dbReference>
<organism evidence="1 2">
    <name type="scientific">Cirrhinus molitorella</name>
    <name type="common">mud carp</name>
    <dbReference type="NCBI Taxonomy" id="172907"/>
    <lineage>
        <taxon>Eukaryota</taxon>
        <taxon>Metazoa</taxon>
        <taxon>Chordata</taxon>
        <taxon>Craniata</taxon>
        <taxon>Vertebrata</taxon>
        <taxon>Euteleostomi</taxon>
        <taxon>Actinopterygii</taxon>
        <taxon>Neopterygii</taxon>
        <taxon>Teleostei</taxon>
        <taxon>Ostariophysi</taxon>
        <taxon>Cypriniformes</taxon>
        <taxon>Cyprinidae</taxon>
        <taxon>Labeoninae</taxon>
        <taxon>Labeonini</taxon>
        <taxon>Cirrhinus</taxon>
    </lineage>
</organism>
<reference evidence="1 2" key="1">
    <citation type="submission" date="2023-09" db="EMBL/GenBank/DDBJ databases">
        <authorList>
            <person name="Wang M."/>
        </authorList>
    </citation>
    <scope>NUCLEOTIDE SEQUENCE [LARGE SCALE GENOMIC DNA]</scope>
    <source>
        <strain evidence="1">GT-2023</strain>
        <tissue evidence="1">Liver</tissue>
    </source>
</reference>
<accession>A0ABR3MC14</accession>
<dbReference type="InterPro" id="IPR050951">
    <property type="entry name" value="Retrovirus_Pol_polyprotein"/>
</dbReference>
<protein>
    <submittedName>
        <fullName evidence="1">Uncharacterized protein</fullName>
    </submittedName>
</protein>
<keyword evidence="2" id="KW-1185">Reference proteome</keyword>
<dbReference type="EMBL" id="JAYMGO010000015">
    <property type="protein sequence ID" value="KAL1261228.1"/>
    <property type="molecule type" value="Genomic_DNA"/>
</dbReference>
<evidence type="ECO:0000313" key="1">
    <source>
        <dbReference type="EMBL" id="KAL1261228.1"/>
    </source>
</evidence>